<evidence type="ECO:0000256" key="2">
    <source>
        <dbReference type="PROSITE-ProRule" id="PRU00497"/>
    </source>
</evidence>
<dbReference type="PANTHER" id="PTHR10380:SF240">
    <property type="match status" value="1"/>
</dbReference>
<proteinExistence type="predicted"/>
<evidence type="ECO:0000313" key="5">
    <source>
        <dbReference type="EMBL" id="KAJ6219205.1"/>
    </source>
</evidence>
<dbReference type="PROSITE" id="PS51155">
    <property type="entry name" value="CHIT_BIND_RR_2"/>
    <property type="match status" value="1"/>
</dbReference>
<keyword evidence="1 2" id="KW-0193">Cuticle</keyword>
<dbReference type="EMBL" id="JAPWDV010000002">
    <property type="protein sequence ID" value="KAJ6219205.1"/>
    <property type="molecule type" value="Genomic_DNA"/>
</dbReference>
<protein>
    <submittedName>
        <fullName evidence="5">Uncharacterized protein</fullName>
    </submittedName>
</protein>
<keyword evidence="4" id="KW-0732">Signal</keyword>
<feature type="chain" id="PRO_5040378370" evidence="4">
    <location>
        <begin position="20"/>
        <end position="326"/>
    </location>
</feature>
<dbReference type="Proteomes" id="UP001142055">
    <property type="component" value="Chromosome 2"/>
</dbReference>
<reference evidence="5" key="1">
    <citation type="submission" date="2022-12" db="EMBL/GenBank/DDBJ databases">
        <title>Genome assemblies of Blomia tropicalis.</title>
        <authorList>
            <person name="Cui Y."/>
        </authorList>
    </citation>
    <scope>NUCLEOTIDE SEQUENCE</scope>
    <source>
        <tissue evidence="5">Adult mites</tissue>
    </source>
</reference>
<evidence type="ECO:0000256" key="1">
    <source>
        <dbReference type="ARBA" id="ARBA00022460"/>
    </source>
</evidence>
<evidence type="ECO:0000256" key="3">
    <source>
        <dbReference type="SAM" id="MobiDB-lite"/>
    </source>
</evidence>
<dbReference type="OMA" id="WGPPVIN"/>
<gene>
    <name evidence="5" type="ORF">RDWZM_005017</name>
</gene>
<feature type="region of interest" description="Disordered" evidence="3">
    <location>
        <begin position="261"/>
        <end position="309"/>
    </location>
</feature>
<dbReference type="PROSITE" id="PS00233">
    <property type="entry name" value="CHIT_BIND_RR_1"/>
    <property type="match status" value="1"/>
</dbReference>
<feature type="compositionally biased region" description="Low complexity" evidence="3">
    <location>
        <begin position="119"/>
        <end position="145"/>
    </location>
</feature>
<comment type="caution">
    <text evidence="5">The sequence shown here is derived from an EMBL/GenBank/DDBJ whole genome shotgun (WGS) entry which is preliminary data.</text>
</comment>
<dbReference type="GO" id="GO:0062129">
    <property type="term" value="C:chitin-based extracellular matrix"/>
    <property type="evidence" value="ECO:0007669"/>
    <property type="project" value="TreeGrafter"/>
</dbReference>
<feature type="compositionally biased region" description="Pro residues" evidence="3">
    <location>
        <begin position="183"/>
        <end position="200"/>
    </location>
</feature>
<sequence length="326" mass="34605">MRSLRMIALVGAVLGIAHAQQYPSGALGSYGQSASVSTTPRPLPPAQVHYVNIGEDLTGDYKFGYDTGKNDGGQSFREEARLPDGTVKGAYGYIDSEGKQRIVKYTAGIDGFKVESDEAAPGQGAPAQAPARSYQAPAPAPARSYQPPPPPQPAPVRSYQPAPQPQPLGGYTPVAATGRYVPQPAPVAQPSPIPVHPQPQPQHQYQPQPHQYRPAPSAAPSPLPDYNAALQAQLSALQSSNAAQSGQYRPQPQSIPSYSQTLAQRQPTLAQVQPRPSHLASIPRGGQPSLSSFGSSFNPTEQESTTWGPPVINKELLSYNIGVGRR</sequence>
<organism evidence="5 6">
    <name type="scientific">Blomia tropicalis</name>
    <name type="common">Mite</name>
    <dbReference type="NCBI Taxonomy" id="40697"/>
    <lineage>
        <taxon>Eukaryota</taxon>
        <taxon>Metazoa</taxon>
        <taxon>Ecdysozoa</taxon>
        <taxon>Arthropoda</taxon>
        <taxon>Chelicerata</taxon>
        <taxon>Arachnida</taxon>
        <taxon>Acari</taxon>
        <taxon>Acariformes</taxon>
        <taxon>Sarcoptiformes</taxon>
        <taxon>Astigmata</taxon>
        <taxon>Glycyphagoidea</taxon>
        <taxon>Echimyopodidae</taxon>
        <taxon>Blomia</taxon>
    </lineage>
</organism>
<feature type="region of interest" description="Disordered" evidence="3">
    <location>
        <begin position="116"/>
        <end position="225"/>
    </location>
</feature>
<feature type="signal peptide" evidence="4">
    <location>
        <begin position="1"/>
        <end position="19"/>
    </location>
</feature>
<feature type="compositionally biased region" description="Polar residues" evidence="3">
    <location>
        <begin position="288"/>
        <end position="307"/>
    </location>
</feature>
<evidence type="ECO:0000313" key="6">
    <source>
        <dbReference type="Proteomes" id="UP001142055"/>
    </source>
</evidence>
<feature type="compositionally biased region" description="Low complexity" evidence="3">
    <location>
        <begin position="201"/>
        <end position="216"/>
    </location>
</feature>
<feature type="compositionally biased region" description="Polar residues" evidence="3">
    <location>
        <begin position="261"/>
        <end position="271"/>
    </location>
</feature>
<dbReference type="Pfam" id="PF00379">
    <property type="entry name" value="Chitin_bind_4"/>
    <property type="match status" value="1"/>
</dbReference>
<dbReference type="InterPro" id="IPR000618">
    <property type="entry name" value="Insect_cuticle"/>
</dbReference>
<dbReference type="OrthoDB" id="7255276at2759"/>
<keyword evidence="6" id="KW-1185">Reference proteome</keyword>
<name>A0A9Q0RM79_BLOTA</name>
<dbReference type="PANTHER" id="PTHR10380">
    <property type="entry name" value="CUTICLE PROTEIN"/>
    <property type="match status" value="1"/>
</dbReference>
<dbReference type="InterPro" id="IPR031311">
    <property type="entry name" value="CHIT_BIND_RR_consensus"/>
</dbReference>
<accession>A0A9Q0RM79</accession>
<dbReference type="InterPro" id="IPR050468">
    <property type="entry name" value="Cuticle_Struct_Prot"/>
</dbReference>
<dbReference type="GO" id="GO:0008010">
    <property type="term" value="F:structural constituent of chitin-based larval cuticle"/>
    <property type="evidence" value="ECO:0007669"/>
    <property type="project" value="TreeGrafter"/>
</dbReference>
<evidence type="ECO:0000256" key="4">
    <source>
        <dbReference type="SAM" id="SignalP"/>
    </source>
</evidence>
<dbReference type="AlphaFoldDB" id="A0A9Q0RM79"/>